<protein>
    <recommendedName>
        <fullName evidence="6">Ion-translocating oxidoreductase complex subunit G</fullName>
        <ecNumber evidence="6">7.-.-.-</ecNumber>
    </recommendedName>
    <alternativeName>
        <fullName evidence="6">Rnf electron transport complex subunit G</fullName>
    </alternativeName>
</protein>
<dbReference type="EC" id="7.-.-.-" evidence="6"/>
<dbReference type="KEGG" id="hha:Hhal_0063"/>
<dbReference type="HOGENOM" id="CLU_077882_2_2_6"/>
<keyword evidence="1 6" id="KW-0813">Transport</keyword>
<dbReference type="RefSeq" id="WP_011812881.1">
    <property type="nucleotide sequence ID" value="NC_008789.1"/>
</dbReference>
<dbReference type="GO" id="GO:0005886">
    <property type="term" value="C:plasma membrane"/>
    <property type="evidence" value="ECO:0007669"/>
    <property type="project" value="UniProtKB-SubCell"/>
</dbReference>
<dbReference type="GO" id="GO:0010181">
    <property type="term" value="F:FMN binding"/>
    <property type="evidence" value="ECO:0007669"/>
    <property type="project" value="InterPro"/>
</dbReference>
<dbReference type="GO" id="GO:0009055">
    <property type="term" value="F:electron transfer activity"/>
    <property type="evidence" value="ECO:0007669"/>
    <property type="project" value="InterPro"/>
</dbReference>
<gene>
    <name evidence="6" type="primary">rnfG</name>
    <name evidence="9" type="ordered locus">Hhal_0063</name>
</gene>
<dbReference type="SMART" id="SM00900">
    <property type="entry name" value="FMN_bind"/>
    <property type="match status" value="1"/>
</dbReference>
<evidence type="ECO:0000256" key="6">
    <source>
        <dbReference type="HAMAP-Rule" id="MF_00479"/>
    </source>
</evidence>
<keyword evidence="6 7" id="KW-0472">Membrane</keyword>
<reference evidence="9 10" key="2">
    <citation type="journal article" date="2013" name="Stand. Genomic Sci.">
        <title>Complete genome sequence of Halorhodospira halophila SL1.</title>
        <authorList>
            <person name="Challacombe J.F."/>
            <person name="Majid S."/>
            <person name="Deole R."/>
            <person name="Brettin T.S."/>
            <person name="Bruce D."/>
            <person name="Delano S.F."/>
            <person name="Detter J.C."/>
            <person name="Gleasner C.D."/>
            <person name="Han C.S."/>
            <person name="Misra M."/>
            <person name="Reitenga K.G."/>
            <person name="Mikhailova N."/>
            <person name="Woyke T."/>
            <person name="Pitluck S."/>
            <person name="Nolan M."/>
            <person name="Land M.L."/>
            <person name="Saunders E."/>
            <person name="Tapia R."/>
            <person name="Lapidus A."/>
            <person name="Ivanova N."/>
            <person name="Hoff W.D."/>
        </authorList>
    </citation>
    <scope>NUCLEOTIDE SEQUENCE [LARGE SCALE GENOMIC DNA]</scope>
    <source>
        <strain evidence="10">DSM 244 / SL1</strain>
    </source>
</reference>
<dbReference type="PANTHER" id="PTHR36118">
    <property type="entry name" value="ION-TRANSLOCATING OXIDOREDUCTASE COMPLEX SUBUNIT G"/>
    <property type="match status" value="1"/>
</dbReference>
<feature type="modified residue" description="FMN phosphoryl threonine" evidence="6">
    <location>
        <position position="198"/>
    </location>
</feature>
<comment type="subunit">
    <text evidence="6">The complex is composed of six subunits: RnfA, RnfB, RnfC, RnfD, RnfE and RnfG.</text>
</comment>
<dbReference type="STRING" id="349124.Hhal_0063"/>
<evidence type="ECO:0000256" key="5">
    <source>
        <dbReference type="ARBA" id="ARBA00022982"/>
    </source>
</evidence>
<keyword evidence="4 6" id="KW-0288">FMN</keyword>
<evidence type="ECO:0000313" key="9">
    <source>
        <dbReference type="EMBL" id="ABM60858.1"/>
    </source>
</evidence>
<evidence type="ECO:0000256" key="7">
    <source>
        <dbReference type="SAM" id="Phobius"/>
    </source>
</evidence>
<name>A1WT46_HALHL</name>
<dbReference type="EMBL" id="CP000544">
    <property type="protein sequence ID" value="ABM60858.1"/>
    <property type="molecule type" value="Genomic_DNA"/>
</dbReference>
<keyword evidence="5 6" id="KW-0249">Electron transport</keyword>
<reference evidence="10" key="1">
    <citation type="submission" date="2006-12" db="EMBL/GenBank/DDBJ databases">
        <title>Complete sequence of Halorhodospira halophila SL1.</title>
        <authorList>
            <consortium name="US DOE Joint Genome Institute"/>
            <person name="Copeland A."/>
            <person name="Lucas S."/>
            <person name="Lapidus A."/>
            <person name="Barry K."/>
            <person name="Detter J.C."/>
            <person name="Glavina del Rio T."/>
            <person name="Hammon N."/>
            <person name="Israni S."/>
            <person name="Dalin E."/>
            <person name="Tice H."/>
            <person name="Pitluck S."/>
            <person name="Saunders E."/>
            <person name="Brettin T."/>
            <person name="Bruce D."/>
            <person name="Han C."/>
            <person name="Tapia R."/>
            <person name="Schmutz J."/>
            <person name="Larimer F."/>
            <person name="Land M."/>
            <person name="Hauser L."/>
            <person name="Kyrpides N."/>
            <person name="Mikhailova N."/>
            <person name="Hoff W."/>
            <person name="Richardson P."/>
        </authorList>
    </citation>
    <scope>NUCLEOTIDE SEQUENCE [LARGE SCALE GENOMIC DNA]</scope>
    <source>
        <strain evidence="10">DSM 244 / SL1</strain>
    </source>
</reference>
<dbReference type="OrthoDB" id="9794010at2"/>
<feature type="domain" description="FMN-binding" evidence="8">
    <location>
        <begin position="113"/>
        <end position="215"/>
    </location>
</feature>
<sequence>MSEASQSQTVQPPAPTSSLRLIATLGAIALFAGLLVVSVVEWTRPIIADNHERALQQAVFDVIPGAAERRDFVLTEDGPVPKEEAQERGPIIHVGYTADGDLAGVAMEASGRGYADVIRILYGYDPSCECIVGMSVLESQETPGLGDRIETDPDFLGSIEGLDASLNEDGTGLKHGIRTVGPGEREDPGDIDGITGATVSAEAIGDMLHRSANERLPQLQGHWSELERNE</sequence>
<comment type="subcellular location">
    <subcellularLocation>
        <location evidence="6">Cell inner membrane</location>
        <topology evidence="6">Single-pass membrane protein</topology>
    </subcellularLocation>
</comment>
<proteinExistence type="inferred from homology"/>
<evidence type="ECO:0000313" key="10">
    <source>
        <dbReference type="Proteomes" id="UP000000647"/>
    </source>
</evidence>
<dbReference type="InterPro" id="IPR010209">
    <property type="entry name" value="Ion_transpt_RnfG/RsxG"/>
</dbReference>
<dbReference type="InterPro" id="IPR007329">
    <property type="entry name" value="FMN-bd"/>
</dbReference>
<evidence type="ECO:0000256" key="4">
    <source>
        <dbReference type="ARBA" id="ARBA00022643"/>
    </source>
</evidence>
<evidence type="ECO:0000259" key="8">
    <source>
        <dbReference type="SMART" id="SM00900"/>
    </source>
</evidence>
<keyword evidence="6" id="KW-1003">Cell membrane</keyword>
<keyword evidence="6 7" id="KW-0812">Transmembrane</keyword>
<dbReference type="eggNOG" id="COG4659">
    <property type="taxonomic scope" value="Bacteria"/>
</dbReference>
<comment type="cofactor">
    <cofactor evidence="6">
        <name>FMN</name>
        <dbReference type="ChEBI" id="CHEBI:58210"/>
    </cofactor>
</comment>
<evidence type="ECO:0000256" key="3">
    <source>
        <dbReference type="ARBA" id="ARBA00022630"/>
    </source>
</evidence>
<dbReference type="PANTHER" id="PTHR36118:SF1">
    <property type="entry name" value="ION-TRANSLOCATING OXIDOREDUCTASE COMPLEX SUBUNIT G"/>
    <property type="match status" value="1"/>
</dbReference>
<comment type="function">
    <text evidence="6">Part of a membrane-bound complex that couples electron transfer with translocation of ions across the membrane.</text>
</comment>
<keyword evidence="6" id="KW-0997">Cell inner membrane</keyword>
<keyword evidence="2 6" id="KW-0597">Phosphoprotein</keyword>
<dbReference type="GO" id="GO:0022900">
    <property type="term" value="P:electron transport chain"/>
    <property type="evidence" value="ECO:0007669"/>
    <property type="project" value="UniProtKB-UniRule"/>
</dbReference>
<keyword evidence="6 7" id="KW-1133">Transmembrane helix</keyword>
<dbReference type="HAMAP" id="MF_00479">
    <property type="entry name" value="RsxG_RnfG"/>
    <property type="match status" value="1"/>
</dbReference>
<keyword evidence="3 6" id="KW-0285">Flavoprotein</keyword>
<keyword evidence="10" id="KW-1185">Reference proteome</keyword>
<accession>A1WT46</accession>
<evidence type="ECO:0000256" key="2">
    <source>
        <dbReference type="ARBA" id="ARBA00022553"/>
    </source>
</evidence>
<keyword evidence="6" id="KW-1278">Translocase</keyword>
<dbReference type="Pfam" id="PF04205">
    <property type="entry name" value="FMN_bind"/>
    <property type="match status" value="1"/>
</dbReference>
<feature type="transmembrane region" description="Helical" evidence="7">
    <location>
        <begin position="20"/>
        <end position="40"/>
    </location>
</feature>
<dbReference type="Proteomes" id="UP000000647">
    <property type="component" value="Chromosome"/>
</dbReference>
<organism evidence="9 10">
    <name type="scientific">Halorhodospira halophila (strain DSM 244 / SL1)</name>
    <name type="common">Ectothiorhodospira halophila (strain DSM 244 / SL1)</name>
    <dbReference type="NCBI Taxonomy" id="349124"/>
    <lineage>
        <taxon>Bacteria</taxon>
        <taxon>Pseudomonadati</taxon>
        <taxon>Pseudomonadota</taxon>
        <taxon>Gammaproteobacteria</taxon>
        <taxon>Chromatiales</taxon>
        <taxon>Ectothiorhodospiraceae</taxon>
        <taxon>Halorhodospira</taxon>
    </lineage>
</organism>
<evidence type="ECO:0000256" key="1">
    <source>
        <dbReference type="ARBA" id="ARBA00022448"/>
    </source>
</evidence>
<comment type="similarity">
    <text evidence="6">Belongs to the RnfG family.</text>
</comment>
<dbReference type="AlphaFoldDB" id="A1WT46"/>